<sequence length="214" mass="23256">MYVLKDNFSTYVEGFLGTLQLTFYSSLLALALGFLMASFRVAPVGSLRVFGTVWVTVLRNTPLTLLFFAVLLGLPRFGLVLPFQVFAVLALGCYTSAFICEALRSGINTVPRGQGEAARSLGMNFGQTLHLVVLPQAFRSVIPPVGSTLIALAKNSAIAGAFSVTELLGTYKTINELGYNIVWTFVWIAVGYLIITLAISALFNVLERRYGVAR</sequence>
<evidence type="ECO:0000256" key="8">
    <source>
        <dbReference type="ARBA" id="ARBA00023136"/>
    </source>
</evidence>
<keyword evidence="7 9" id="KW-1133">Transmembrane helix</keyword>
<evidence type="ECO:0000313" key="12">
    <source>
        <dbReference type="Proteomes" id="UP000620224"/>
    </source>
</evidence>
<dbReference type="InterPro" id="IPR010065">
    <property type="entry name" value="AA_ABC_transptr_permease_3TM"/>
</dbReference>
<keyword evidence="12" id="KW-1185">Reference proteome</keyword>
<proteinExistence type="inferred from homology"/>
<feature type="transmembrane region" description="Helical" evidence="9">
    <location>
        <begin position="181"/>
        <end position="206"/>
    </location>
</feature>
<evidence type="ECO:0000256" key="9">
    <source>
        <dbReference type="RuleBase" id="RU363032"/>
    </source>
</evidence>
<dbReference type="PANTHER" id="PTHR30614:SF37">
    <property type="entry name" value="AMINO-ACID ABC TRANSPORTER PERMEASE PROTEIN YHDX-RELATED"/>
    <property type="match status" value="1"/>
</dbReference>
<dbReference type="InterPro" id="IPR035906">
    <property type="entry name" value="MetI-like_sf"/>
</dbReference>
<evidence type="ECO:0000256" key="2">
    <source>
        <dbReference type="ARBA" id="ARBA00010072"/>
    </source>
</evidence>
<keyword evidence="6" id="KW-0029">Amino-acid transport</keyword>
<keyword evidence="8 9" id="KW-0472">Membrane</keyword>
<evidence type="ECO:0000313" key="11">
    <source>
        <dbReference type="EMBL" id="GGW79358.1"/>
    </source>
</evidence>
<evidence type="ECO:0000256" key="3">
    <source>
        <dbReference type="ARBA" id="ARBA00022448"/>
    </source>
</evidence>
<dbReference type="PANTHER" id="PTHR30614">
    <property type="entry name" value="MEMBRANE COMPONENT OF AMINO ACID ABC TRANSPORTER"/>
    <property type="match status" value="1"/>
</dbReference>
<dbReference type="PROSITE" id="PS50928">
    <property type="entry name" value="ABC_TM1"/>
    <property type="match status" value="1"/>
</dbReference>
<comment type="subcellular location">
    <subcellularLocation>
        <location evidence="1 9">Cell membrane</location>
        <topology evidence="1 9">Multi-pass membrane protein</topology>
    </subcellularLocation>
</comment>
<dbReference type="AlphaFoldDB" id="A0A918JGQ0"/>
<name>A0A918JGQ0_9ACTN</name>
<dbReference type="NCBIfam" id="TIGR01726">
    <property type="entry name" value="HEQRo_perm_3TM"/>
    <property type="match status" value="1"/>
</dbReference>
<reference evidence="11" key="1">
    <citation type="journal article" date="2014" name="Int. J. Syst. Evol. Microbiol.">
        <title>Complete genome sequence of Corynebacterium casei LMG S-19264T (=DSM 44701T), isolated from a smear-ripened cheese.</title>
        <authorList>
            <consortium name="US DOE Joint Genome Institute (JGI-PGF)"/>
            <person name="Walter F."/>
            <person name="Albersmeier A."/>
            <person name="Kalinowski J."/>
            <person name="Ruckert C."/>
        </authorList>
    </citation>
    <scope>NUCLEOTIDE SEQUENCE</scope>
    <source>
        <strain evidence="11">JCM 4490</strain>
    </source>
</reference>
<dbReference type="EMBL" id="BMUE01000023">
    <property type="protein sequence ID" value="GGW79358.1"/>
    <property type="molecule type" value="Genomic_DNA"/>
</dbReference>
<evidence type="ECO:0000256" key="4">
    <source>
        <dbReference type="ARBA" id="ARBA00022475"/>
    </source>
</evidence>
<feature type="transmembrane region" description="Helical" evidence="9">
    <location>
        <begin position="80"/>
        <end position="100"/>
    </location>
</feature>
<dbReference type="InterPro" id="IPR043429">
    <property type="entry name" value="ArtM/GltK/GlnP/TcyL/YhdX-like"/>
</dbReference>
<protein>
    <submittedName>
        <fullName evidence="11">Amino acid ABC transporter permease</fullName>
    </submittedName>
</protein>
<organism evidence="11 12">
    <name type="scientific">Streptomyces lucensis JCM 4490</name>
    <dbReference type="NCBI Taxonomy" id="1306176"/>
    <lineage>
        <taxon>Bacteria</taxon>
        <taxon>Bacillati</taxon>
        <taxon>Actinomycetota</taxon>
        <taxon>Actinomycetes</taxon>
        <taxon>Kitasatosporales</taxon>
        <taxon>Streptomycetaceae</taxon>
        <taxon>Streptomyces</taxon>
    </lineage>
</organism>
<dbReference type="GO" id="GO:0022857">
    <property type="term" value="F:transmembrane transporter activity"/>
    <property type="evidence" value="ECO:0007669"/>
    <property type="project" value="InterPro"/>
</dbReference>
<dbReference type="GO" id="GO:0043190">
    <property type="term" value="C:ATP-binding cassette (ABC) transporter complex"/>
    <property type="evidence" value="ECO:0007669"/>
    <property type="project" value="InterPro"/>
</dbReference>
<evidence type="ECO:0000256" key="7">
    <source>
        <dbReference type="ARBA" id="ARBA00022989"/>
    </source>
</evidence>
<feature type="domain" description="ABC transmembrane type-1" evidence="10">
    <location>
        <begin position="15"/>
        <end position="203"/>
    </location>
</feature>
<evidence type="ECO:0000256" key="5">
    <source>
        <dbReference type="ARBA" id="ARBA00022692"/>
    </source>
</evidence>
<dbReference type="RefSeq" id="WP_190019088.1">
    <property type="nucleotide sequence ID" value="NZ_BMUE01000023.1"/>
</dbReference>
<evidence type="ECO:0000259" key="10">
    <source>
        <dbReference type="PROSITE" id="PS50928"/>
    </source>
</evidence>
<keyword evidence="5 9" id="KW-0812">Transmembrane</keyword>
<evidence type="ECO:0000256" key="1">
    <source>
        <dbReference type="ARBA" id="ARBA00004651"/>
    </source>
</evidence>
<feature type="transmembrane region" description="Helical" evidence="9">
    <location>
        <begin position="49"/>
        <end position="74"/>
    </location>
</feature>
<keyword evidence="3 9" id="KW-0813">Transport</keyword>
<comment type="similarity">
    <text evidence="2">Belongs to the binding-protein-dependent transport system permease family. HisMQ subfamily.</text>
</comment>
<keyword evidence="4" id="KW-1003">Cell membrane</keyword>
<dbReference type="CDD" id="cd06261">
    <property type="entry name" value="TM_PBP2"/>
    <property type="match status" value="1"/>
</dbReference>
<dbReference type="Proteomes" id="UP000620224">
    <property type="component" value="Unassembled WGS sequence"/>
</dbReference>
<dbReference type="InterPro" id="IPR000515">
    <property type="entry name" value="MetI-like"/>
</dbReference>
<evidence type="ECO:0000256" key="6">
    <source>
        <dbReference type="ARBA" id="ARBA00022970"/>
    </source>
</evidence>
<reference evidence="11" key="2">
    <citation type="submission" date="2020-09" db="EMBL/GenBank/DDBJ databases">
        <authorList>
            <person name="Sun Q."/>
            <person name="Ohkuma M."/>
        </authorList>
    </citation>
    <scope>NUCLEOTIDE SEQUENCE</scope>
    <source>
        <strain evidence="11">JCM 4490</strain>
    </source>
</reference>
<dbReference type="Pfam" id="PF00528">
    <property type="entry name" value="BPD_transp_1"/>
    <property type="match status" value="1"/>
</dbReference>
<dbReference type="SUPFAM" id="SSF161098">
    <property type="entry name" value="MetI-like"/>
    <property type="match status" value="1"/>
</dbReference>
<accession>A0A918JGQ0</accession>
<feature type="transmembrane region" description="Helical" evidence="9">
    <location>
        <begin position="15"/>
        <end position="37"/>
    </location>
</feature>
<gene>
    <name evidence="11" type="ORF">GCM10010503_66190</name>
</gene>
<dbReference type="Gene3D" id="1.10.3720.10">
    <property type="entry name" value="MetI-like"/>
    <property type="match status" value="1"/>
</dbReference>
<dbReference type="GO" id="GO:0006865">
    <property type="term" value="P:amino acid transport"/>
    <property type="evidence" value="ECO:0007669"/>
    <property type="project" value="UniProtKB-KW"/>
</dbReference>
<comment type="caution">
    <text evidence="11">The sequence shown here is derived from an EMBL/GenBank/DDBJ whole genome shotgun (WGS) entry which is preliminary data.</text>
</comment>